<dbReference type="Proteomes" id="UP000035681">
    <property type="component" value="Unplaced"/>
</dbReference>
<name>A0A0K0DTH8_STRER</name>
<feature type="signal peptide" evidence="2">
    <location>
        <begin position="1"/>
        <end position="26"/>
    </location>
</feature>
<evidence type="ECO:0000313" key="4">
    <source>
        <dbReference type="WBParaSite" id="SSTP_0000053900.1"/>
    </source>
</evidence>
<keyword evidence="3" id="KW-1185">Reference proteome</keyword>
<accession>A0A0K0DTH8</accession>
<dbReference type="WBParaSite" id="TCONS_00006632.p1">
    <property type="protein sequence ID" value="TCONS_00006632.p1"/>
    <property type="gene ID" value="XLOC_004762"/>
</dbReference>
<feature type="chain" id="PRO_5005326966" evidence="2">
    <location>
        <begin position="27"/>
        <end position="145"/>
    </location>
</feature>
<evidence type="ECO:0000256" key="1">
    <source>
        <dbReference type="SAM" id="MobiDB-lite"/>
    </source>
</evidence>
<evidence type="ECO:0000256" key="2">
    <source>
        <dbReference type="SAM" id="SignalP"/>
    </source>
</evidence>
<dbReference type="AlphaFoldDB" id="A0A0K0DTH8"/>
<keyword evidence="2" id="KW-0732">Signal</keyword>
<protein>
    <submittedName>
        <fullName evidence="4">EEV126</fullName>
    </submittedName>
</protein>
<feature type="region of interest" description="Disordered" evidence="1">
    <location>
        <begin position="77"/>
        <end position="109"/>
    </location>
</feature>
<dbReference type="WBParaSite" id="SSTP_0000053900.1">
    <property type="protein sequence ID" value="SSTP_0000053900.1"/>
    <property type="gene ID" value="SSTP_0000053900"/>
</dbReference>
<sequence>MMIGIFCIIFIFLIFYLLHQTDDSLGIVKIYREFINLPYVDVCYHNCYNPADLKKISNVKDNQSSDNEKLTINTCANSNEHQSTTQNSLEKNNTMTSGEITNTTQTNTTSTSEVLIKSQLANTFNDNSNKEKSVYLSPALRKHLK</sequence>
<feature type="compositionally biased region" description="Polar residues" evidence="1">
    <location>
        <begin position="77"/>
        <end position="100"/>
    </location>
</feature>
<evidence type="ECO:0000313" key="3">
    <source>
        <dbReference type="Proteomes" id="UP000035681"/>
    </source>
</evidence>
<proteinExistence type="predicted"/>
<reference evidence="4" key="1">
    <citation type="submission" date="2015-08" db="UniProtKB">
        <authorList>
            <consortium name="WormBaseParasite"/>
        </authorList>
    </citation>
    <scope>IDENTIFICATION</scope>
</reference>
<organism evidence="4">
    <name type="scientific">Strongyloides stercoralis</name>
    <name type="common">Threadworm</name>
    <dbReference type="NCBI Taxonomy" id="6248"/>
    <lineage>
        <taxon>Eukaryota</taxon>
        <taxon>Metazoa</taxon>
        <taxon>Ecdysozoa</taxon>
        <taxon>Nematoda</taxon>
        <taxon>Chromadorea</taxon>
        <taxon>Rhabditida</taxon>
        <taxon>Tylenchina</taxon>
        <taxon>Panagrolaimomorpha</taxon>
        <taxon>Strongyloidoidea</taxon>
        <taxon>Strongyloididae</taxon>
        <taxon>Strongyloides</taxon>
    </lineage>
</organism>